<dbReference type="AlphaFoldDB" id="A0A0A3Y8G5"/>
<comment type="caution">
    <text evidence="1">The sequence shown here is derived from an EMBL/GenBank/DDBJ whole genome shotgun (WGS) entry which is preliminary data.</text>
</comment>
<organism evidence="1 2">
    <name type="scientific">Bradyrhizobium japonicum</name>
    <dbReference type="NCBI Taxonomy" id="375"/>
    <lineage>
        <taxon>Bacteria</taxon>
        <taxon>Pseudomonadati</taxon>
        <taxon>Pseudomonadota</taxon>
        <taxon>Alphaproteobacteria</taxon>
        <taxon>Hyphomicrobiales</taxon>
        <taxon>Nitrobacteraceae</taxon>
        <taxon>Bradyrhizobium</taxon>
    </lineage>
</organism>
<dbReference type="EMBL" id="JRPN01000001">
    <property type="protein sequence ID" value="KGT81686.1"/>
    <property type="molecule type" value="Genomic_DNA"/>
</dbReference>
<evidence type="ECO:0000313" key="2">
    <source>
        <dbReference type="Proteomes" id="UP000030377"/>
    </source>
</evidence>
<gene>
    <name evidence="1" type="ORF">MA20_02840</name>
</gene>
<proteinExistence type="predicted"/>
<evidence type="ECO:0000313" key="1">
    <source>
        <dbReference type="EMBL" id="KGT81686.1"/>
    </source>
</evidence>
<reference evidence="1 2" key="1">
    <citation type="submission" date="2014-09" db="EMBL/GenBank/DDBJ databases">
        <title>Draft genome of Bradyrhizobium japonicum Is-34.</title>
        <authorList>
            <person name="Tsurumaru H."/>
            <person name="Yamakawa T."/>
            <person name="Hashimoto S."/>
            <person name="Okizaki K."/>
            <person name="Kanesaki Y."/>
            <person name="Yoshikawa H."/>
            <person name="Yajima S."/>
        </authorList>
    </citation>
    <scope>NUCLEOTIDE SEQUENCE [LARGE SCALE GENOMIC DNA]</scope>
    <source>
        <strain evidence="1 2">Is-34</strain>
    </source>
</reference>
<accession>A0A0A3Y8G5</accession>
<sequence>MMVPVKTEELPAGVFVLEIDGQPILALMAATLFQARELGQEQWLLEDLKRMTLGHRPLWDGTSPIRVRRADPAEEVYYVDAKTERAADDSPLVYLVRRDDEADASGAVTRGTFPPRR</sequence>
<name>A0A0A3Y8G5_BRAJP</name>
<protein>
    <submittedName>
        <fullName evidence="1">Uncharacterized protein</fullName>
    </submittedName>
</protein>
<dbReference type="Proteomes" id="UP000030377">
    <property type="component" value="Unassembled WGS sequence"/>
</dbReference>
<dbReference type="RefSeq" id="WP_018642505.1">
    <property type="nucleotide sequence ID" value="NZ_JAOQNC010000001.1"/>
</dbReference>